<dbReference type="Proteomes" id="UP000800097">
    <property type="component" value="Unassembled WGS sequence"/>
</dbReference>
<dbReference type="Gene3D" id="1.10.10.60">
    <property type="entry name" value="Homeodomain-like"/>
    <property type="match status" value="1"/>
</dbReference>
<feature type="compositionally biased region" description="Basic and acidic residues" evidence="1">
    <location>
        <begin position="672"/>
        <end position="686"/>
    </location>
</feature>
<accession>A0A6A6JD40</accession>
<evidence type="ECO:0008006" key="4">
    <source>
        <dbReference type="Google" id="ProtNLM"/>
    </source>
</evidence>
<dbReference type="AlphaFoldDB" id="A0A6A6JD40"/>
<dbReference type="PANTHER" id="PTHR47807">
    <property type="entry name" value="PROTEIN TBF1"/>
    <property type="match status" value="1"/>
</dbReference>
<dbReference type="OrthoDB" id="5398572at2759"/>
<dbReference type="RefSeq" id="XP_033651693.1">
    <property type="nucleotide sequence ID" value="XM_033799902.1"/>
</dbReference>
<dbReference type="GeneID" id="54553077"/>
<protein>
    <recommendedName>
        <fullName evidence="4">Myb-like domain-containing protein</fullName>
    </recommendedName>
</protein>
<keyword evidence="3" id="KW-1185">Reference proteome</keyword>
<dbReference type="GO" id="GO:0010833">
    <property type="term" value="P:telomere maintenance via telomere lengthening"/>
    <property type="evidence" value="ECO:0007669"/>
    <property type="project" value="TreeGrafter"/>
</dbReference>
<feature type="compositionally biased region" description="Basic and acidic residues" evidence="1">
    <location>
        <begin position="73"/>
        <end position="87"/>
    </location>
</feature>
<evidence type="ECO:0000256" key="1">
    <source>
        <dbReference type="SAM" id="MobiDB-lite"/>
    </source>
</evidence>
<feature type="compositionally biased region" description="Low complexity" evidence="1">
    <location>
        <begin position="442"/>
        <end position="461"/>
    </location>
</feature>
<feature type="compositionally biased region" description="Basic and acidic residues" evidence="1">
    <location>
        <begin position="642"/>
        <end position="652"/>
    </location>
</feature>
<feature type="region of interest" description="Disordered" evidence="1">
    <location>
        <begin position="438"/>
        <end position="476"/>
    </location>
</feature>
<organism evidence="2 3">
    <name type="scientific">Westerdykella ornata</name>
    <dbReference type="NCBI Taxonomy" id="318751"/>
    <lineage>
        <taxon>Eukaryota</taxon>
        <taxon>Fungi</taxon>
        <taxon>Dikarya</taxon>
        <taxon>Ascomycota</taxon>
        <taxon>Pezizomycotina</taxon>
        <taxon>Dothideomycetes</taxon>
        <taxon>Pleosporomycetidae</taxon>
        <taxon>Pleosporales</taxon>
        <taxon>Sporormiaceae</taxon>
        <taxon>Westerdykella</taxon>
    </lineage>
</organism>
<gene>
    <name evidence="2" type="ORF">EI97DRAFT_444433</name>
</gene>
<dbReference type="PANTHER" id="PTHR47807:SF1">
    <property type="entry name" value="PROTEIN TBF1"/>
    <property type="match status" value="1"/>
</dbReference>
<evidence type="ECO:0000313" key="2">
    <source>
        <dbReference type="EMBL" id="KAF2274154.1"/>
    </source>
</evidence>
<feature type="region of interest" description="Disordered" evidence="1">
    <location>
        <begin position="495"/>
        <end position="529"/>
    </location>
</feature>
<name>A0A6A6JD40_WESOR</name>
<feature type="region of interest" description="Disordered" evidence="1">
    <location>
        <begin position="1"/>
        <end position="87"/>
    </location>
</feature>
<reference evidence="2" key="1">
    <citation type="journal article" date="2020" name="Stud. Mycol.">
        <title>101 Dothideomycetes genomes: a test case for predicting lifestyles and emergence of pathogens.</title>
        <authorList>
            <person name="Haridas S."/>
            <person name="Albert R."/>
            <person name="Binder M."/>
            <person name="Bloem J."/>
            <person name="Labutti K."/>
            <person name="Salamov A."/>
            <person name="Andreopoulos B."/>
            <person name="Baker S."/>
            <person name="Barry K."/>
            <person name="Bills G."/>
            <person name="Bluhm B."/>
            <person name="Cannon C."/>
            <person name="Castanera R."/>
            <person name="Culley D."/>
            <person name="Daum C."/>
            <person name="Ezra D."/>
            <person name="Gonzalez J."/>
            <person name="Henrissat B."/>
            <person name="Kuo A."/>
            <person name="Liang C."/>
            <person name="Lipzen A."/>
            <person name="Lutzoni F."/>
            <person name="Magnuson J."/>
            <person name="Mondo S."/>
            <person name="Nolan M."/>
            <person name="Ohm R."/>
            <person name="Pangilinan J."/>
            <person name="Park H.-J."/>
            <person name="Ramirez L."/>
            <person name="Alfaro M."/>
            <person name="Sun H."/>
            <person name="Tritt A."/>
            <person name="Yoshinaga Y."/>
            <person name="Zwiers L.-H."/>
            <person name="Turgeon B."/>
            <person name="Goodwin S."/>
            <person name="Spatafora J."/>
            <person name="Crous P."/>
            <person name="Grigoriev I."/>
        </authorList>
    </citation>
    <scope>NUCLEOTIDE SEQUENCE</scope>
    <source>
        <strain evidence="2">CBS 379.55</strain>
    </source>
</reference>
<dbReference type="InterPro" id="IPR052833">
    <property type="entry name" value="Telomeric_DNA-bd_trans-reg"/>
</dbReference>
<dbReference type="EMBL" id="ML986505">
    <property type="protein sequence ID" value="KAF2274154.1"/>
    <property type="molecule type" value="Genomic_DNA"/>
</dbReference>
<feature type="compositionally biased region" description="Acidic residues" evidence="1">
    <location>
        <begin position="662"/>
        <end position="671"/>
    </location>
</feature>
<evidence type="ECO:0000313" key="3">
    <source>
        <dbReference type="Proteomes" id="UP000800097"/>
    </source>
</evidence>
<proteinExistence type="predicted"/>
<feature type="region of interest" description="Disordered" evidence="1">
    <location>
        <begin position="101"/>
        <end position="127"/>
    </location>
</feature>
<dbReference type="GO" id="GO:0003691">
    <property type="term" value="F:double-stranded telomeric DNA binding"/>
    <property type="evidence" value="ECO:0007669"/>
    <property type="project" value="TreeGrafter"/>
</dbReference>
<feature type="compositionally biased region" description="Acidic residues" evidence="1">
    <location>
        <begin position="720"/>
        <end position="731"/>
    </location>
</feature>
<feature type="region of interest" description="Disordered" evidence="1">
    <location>
        <begin position="561"/>
        <end position="739"/>
    </location>
</feature>
<feature type="compositionally biased region" description="Low complexity" evidence="1">
    <location>
        <begin position="63"/>
        <end position="72"/>
    </location>
</feature>
<sequence length="848" mass="94383">MAERRAVRSSSRHFTPTPQPLPAIAAATPQPTRGSRRRATKSASRDIAVPKPSPPRILRRSSRQASVASVAADQEHHGPQLRPAKEAVGDLSTVEEAESYMDLKAVPQSTPRRRPDKRYASPDQLSQISGTTAVTSFSMTEAEHLDADVIQVSIENLYRTSTKFLDFLLPDDGGIKNDHNRIQELRKPDSRVLKQFRALELNNNLALFKSEGEQYIHLRAVRRALHRDRDHNAPLLGVDLVVYLANLLIFVKQMITSERSSERGSRQLFDALCQLDKHFPSYFLPGLTNVAPGSALRGESALIGPTIGLALELRTQLAILVLKRESTEPDYDPQFSIREVFYEREDDEFTSTLRGWDVPGLQAEHCSDERRAQIEAHVEKMLALVADSGLGLDILESQFPWESVVLQLLAWARMRHRELKAMIASIGGIESINDIVMGKTEPSSSAPDPASRRSPLRSRASWTKEQRRRSGGLSLGGASKDDIWGLLISRIKGDQQSGARGTELNPSGEVRAHGGARNEGGKIQSSGTDAEQTLVNDHEVLTEPEPLRPIADDNDLVQNGDEAEEEIRESIEGEGAQSAGEGPSMRPTSSGPPQTRPEFVKLIKQTQNKGKENQGDIFARQATAQRIEFGDGFDGEASQPTPERRQRMERVPVQRRNRRLFEEEDADEDEGFETRQDDGRAAERRQQAPVAKKVRLEPPSSGALPSHQPPVTSPGQQEDSISETEAPEMTEEAPAPTYSDVQALARRNARAVRQHEGQKRRDWTGREVAAFEEYMARFPRKYASILEYDRTEGHKVLQHRTQLNLKDKARNMAMNFIKSGTGLPSGFEDVISPTSKQGLELLAAGFQW</sequence>